<comment type="similarity">
    <text evidence="4">Belongs to the metallo-dependent hydrolases superfamily. Adenosine and AMP deaminases family. Adenine deaminase type 2 subfamily.</text>
</comment>
<accession>A0AAU7DRK7</accession>
<evidence type="ECO:0000313" key="6">
    <source>
        <dbReference type="EMBL" id="XBH20320.1"/>
    </source>
</evidence>
<dbReference type="GO" id="GO:0006146">
    <property type="term" value="P:adenine catabolic process"/>
    <property type="evidence" value="ECO:0007669"/>
    <property type="project" value="UniProtKB-UniRule"/>
</dbReference>
<gene>
    <name evidence="6" type="primary">add</name>
    <name evidence="6" type="ORF">V5R04_08640</name>
</gene>
<dbReference type="PANTHER" id="PTHR43114">
    <property type="entry name" value="ADENINE DEAMINASE"/>
    <property type="match status" value="1"/>
</dbReference>
<dbReference type="InterPro" id="IPR032466">
    <property type="entry name" value="Metal_Hydrolase"/>
</dbReference>
<feature type="binding site" evidence="4">
    <location>
        <position position="23"/>
    </location>
    <ligand>
        <name>Zn(2+)</name>
        <dbReference type="ChEBI" id="CHEBI:29105"/>
        <note>catalytic</note>
    </ligand>
</feature>
<proteinExistence type="inferred from homology"/>
<keyword evidence="2 4" id="KW-0378">Hydrolase</keyword>
<dbReference type="HAMAP" id="MF_01962">
    <property type="entry name" value="Adenine_deaminase"/>
    <property type="match status" value="1"/>
</dbReference>
<reference evidence="6" key="1">
    <citation type="submission" date="2024-02" db="EMBL/GenBank/DDBJ databases">
        <title>Tomenella chthoni gen. nov. sp. nov., a member of the family Jonesiaceae isolated from bat guano.</title>
        <authorList>
            <person name="Miller S.L."/>
            <person name="King J."/>
            <person name="Sankaranarayanan K."/>
            <person name="Lawson P.A."/>
        </authorList>
    </citation>
    <scope>NUCLEOTIDE SEQUENCE</scope>
    <source>
        <strain evidence="6">BS-20</strain>
    </source>
</reference>
<dbReference type="InterPro" id="IPR028892">
    <property type="entry name" value="ADE"/>
</dbReference>
<comment type="catalytic activity">
    <reaction evidence="4">
        <text>adenine + H2O + H(+) = hypoxanthine + NH4(+)</text>
        <dbReference type="Rhea" id="RHEA:23688"/>
        <dbReference type="ChEBI" id="CHEBI:15377"/>
        <dbReference type="ChEBI" id="CHEBI:15378"/>
        <dbReference type="ChEBI" id="CHEBI:16708"/>
        <dbReference type="ChEBI" id="CHEBI:17368"/>
        <dbReference type="ChEBI" id="CHEBI:28938"/>
        <dbReference type="EC" id="3.5.4.2"/>
    </reaction>
</comment>
<feature type="binding site" evidence="4">
    <location>
        <position position="21"/>
    </location>
    <ligand>
        <name>Zn(2+)</name>
        <dbReference type="ChEBI" id="CHEBI:29105"/>
        <note>catalytic</note>
    </ligand>
</feature>
<evidence type="ECO:0000256" key="4">
    <source>
        <dbReference type="HAMAP-Rule" id="MF_01962"/>
    </source>
</evidence>
<feature type="domain" description="Adenosine deaminase" evidence="5">
    <location>
        <begin position="16"/>
        <end position="335"/>
    </location>
</feature>
<dbReference type="SUPFAM" id="SSF51556">
    <property type="entry name" value="Metallo-dependent hydrolases"/>
    <property type="match status" value="1"/>
</dbReference>
<evidence type="ECO:0000256" key="3">
    <source>
        <dbReference type="ARBA" id="ARBA00022833"/>
    </source>
</evidence>
<dbReference type="InterPro" id="IPR006330">
    <property type="entry name" value="Ado/ade_deaminase"/>
</dbReference>
<dbReference type="NCBIfam" id="TIGR01430">
    <property type="entry name" value="aden_deam"/>
    <property type="match status" value="1"/>
</dbReference>
<keyword evidence="3 4" id="KW-0862">Zinc</keyword>
<keyword evidence="1 4" id="KW-0479">Metal-binding</keyword>
<dbReference type="EC" id="3.5.4.2" evidence="4"/>
<name>A0AAU7DRK7_9MICO</name>
<dbReference type="InterPro" id="IPR001365">
    <property type="entry name" value="A_deaminase_dom"/>
</dbReference>
<organism evidence="6">
    <name type="scientific">Jonesiaceae bacterium BS-20</name>
    <dbReference type="NCBI Taxonomy" id="3120821"/>
    <lineage>
        <taxon>Bacteria</taxon>
        <taxon>Bacillati</taxon>
        <taxon>Actinomycetota</taxon>
        <taxon>Actinomycetes</taxon>
        <taxon>Micrococcales</taxon>
        <taxon>Jonesiaceae</taxon>
    </lineage>
</organism>
<dbReference type="PANTHER" id="PTHR43114:SF7">
    <property type="entry name" value="ADENOSINE DEAMINASE DOMAIN-CONTAINING PROTEIN"/>
    <property type="match status" value="1"/>
</dbReference>
<dbReference type="GO" id="GO:0000034">
    <property type="term" value="F:adenine deaminase activity"/>
    <property type="evidence" value="ECO:0007669"/>
    <property type="project" value="UniProtKB-UniRule"/>
</dbReference>
<dbReference type="Pfam" id="PF00962">
    <property type="entry name" value="A_deaminase"/>
    <property type="match status" value="1"/>
</dbReference>
<dbReference type="AlphaFoldDB" id="A0AAU7DRK7"/>
<dbReference type="EMBL" id="CP146203">
    <property type="protein sequence ID" value="XBH20320.1"/>
    <property type="molecule type" value="Genomic_DNA"/>
</dbReference>
<evidence type="ECO:0000256" key="2">
    <source>
        <dbReference type="ARBA" id="ARBA00022801"/>
    </source>
</evidence>
<dbReference type="Gene3D" id="3.20.20.140">
    <property type="entry name" value="Metal-dependent hydrolases"/>
    <property type="match status" value="1"/>
</dbReference>
<comment type="function">
    <text evidence="4">Catalyzes the hydrolytic deamination of adenine to hypoxanthine. Plays an important role in the purine salvage pathway and in nitrogen catabolism.</text>
</comment>
<sequence>MPIPNVPTADFLTNLPKAELHLHAEGTLEPELKLKLAARNNIELEQKTIAEVEASYRFNDLTSFLAVYYPAMNVLQTEQDFYDLGTAYFKRVAQDGVKRVEMFFDPQAHTSRGVPFEAVVKGYHRAAVDAAEVGISAALIMCFLRDFSAESAAETLAAALPYKDLILGVGLDSDERANPPAKFTQVFADARAAGFKLTMHCDIDQDQSIENIRQVIEDIAVDRIDHGTNIVENPALVAEVKRRGLGLTTCPVSNSFVTEDMKSKEILELLDQGVKVTLNSDDPAYFGGYVGKNFVDLAAHSGATTEQMIQLAKNSFEVSWISDEEKAAFIAQIDEYVANYQW</sequence>
<dbReference type="GO" id="GO:0005829">
    <property type="term" value="C:cytosol"/>
    <property type="evidence" value="ECO:0007669"/>
    <property type="project" value="TreeGrafter"/>
</dbReference>
<evidence type="ECO:0000259" key="5">
    <source>
        <dbReference type="Pfam" id="PF00962"/>
    </source>
</evidence>
<dbReference type="GO" id="GO:0008270">
    <property type="term" value="F:zinc ion binding"/>
    <property type="evidence" value="ECO:0007669"/>
    <property type="project" value="UniProtKB-UniRule"/>
</dbReference>
<dbReference type="GO" id="GO:0009117">
    <property type="term" value="P:nucleotide metabolic process"/>
    <property type="evidence" value="ECO:0007669"/>
    <property type="project" value="UniProtKB-KW"/>
</dbReference>
<protein>
    <recommendedName>
        <fullName evidence="4">Adenine deaminase</fullName>
        <shortName evidence="4">ADE</shortName>
        <ecNumber evidence="4">3.5.4.2</ecNumber>
    </recommendedName>
    <alternativeName>
        <fullName evidence="4">Adenine aminohydrolase</fullName>
        <shortName evidence="4">AAH</shortName>
    </alternativeName>
</protein>
<comment type="cofactor">
    <cofactor evidence="4">
        <name>Zn(2+)</name>
        <dbReference type="ChEBI" id="CHEBI:29105"/>
    </cofactor>
    <text evidence="4">Binds 1 zinc ion per subunit.</text>
</comment>
<evidence type="ECO:0000256" key="1">
    <source>
        <dbReference type="ARBA" id="ARBA00022723"/>
    </source>
</evidence>
<feature type="binding site" evidence="4">
    <location>
        <position position="282"/>
    </location>
    <ligand>
        <name>substrate</name>
    </ligand>
</feature>
<feature type="binding site" evidence="4">
    <location>
        <position position="200"/>
    </location>
    <ligand>
        <name>Zn(2+)</name>
        <dbReference type="ChEBI" id="CHEBI:29105"/>
        <note>catalytic</note>
    </ligand>
</feature>
<feature type="site" description="Important for catalytic activity" evidence="4">
    <location>
        <position position="226"/>
    </location>
</feature>
<dbReference type="GO" id="GO:0043103">
    <property type="term" value="P:hypoxanthine salvage"/>
    <property type="evidence" value="ECO:0007669"/>
    <property type="project" value="UniProtKB-UniRule"/>
</dbReference>
<keyword evidence="4" id="KW-0546">Nucleotide metabolism</keyword>
<feature type="binding site" evidence="4">
    <location>
        <position position="281"/>
    </location>
    <ligand>
        <name>Zn(2+)</name>
        <dbReference type="ChEBI" id="CHEBI:29105"/>
        <note>catalytic</note>
    </ligand>
</feature>
<comment type="caution">
    <text evidence="4">Lacks conserved residue(s) required for the propagation of feature annotation.</text>
</comment>